<feature type="compositionally biased region" description="Polar residues" evidence="1">
    <location>
        <begin position="1265"/>
        <end position="1280"/>
    </location>
</feature>
<dbReference type="PANTHER" id="PTHR12854">
    <property type="entry name" value="ATAXIN 2-RELATED"/>
    <property type="match status" value="1"/>
</dbReference>
<feature type="compositionally biased region" description="Basic and acidic residues" evidence="1">
    <location>
        <begin position="784"/>
        <end position="794"/>
    </location>
</feature>
<dbReference type="GO" id="GO:0003729">
    <property type="term" value="F:mRNA binding"/>
    <property type="evidence" value="ECO:0007669"/>
    <property type="project" value="TreeGrafter"/>
</dbReference>
<dbReference type="InterPro" id="IPR009604">
    <property type="entry name" value="LsmAD_domain"/>
</dbReference>
<dbReference type="EMBL" id="PJEX01000243">
    <property type="protein sequence ID" value="TKW52371.1"/>
    <property type="molecule type" value="Genomic_DNA"/>
</dbReference>
<proteinExistence type="predicted"/>
<evidence type="ECO:0000256" key="1">
    <source>
        <dbReference type="SAM" id="MobiDB-lite"/>
    </source>
</evidence>
<dbReference type="Gene3D" id="3.30.830.10">
    <property type="entry name" value="Metalloenzyme, LuxS/M16 peptidase-like"/>
    <property type="match status" value="2"/>
</dbReference>
<feature type="region of interest" description="Disordered" evidence="1">
    <location>
        <begin position="932"/>
        <end position="952"/>
    </location>
</feature>
<feature type="region of interest" description="Disordered" evidence="1">
    <location>
        <begin position="1008"/>
        <end position="1039"/>
    </location>
</feature>
<accession>A0A4U6X9Q7</accession>
<feature type="compositionally biased region" description="Low complexity" evidence="1">
    <location>
        <begin position="940"/>
        <end position="952"/>
    </location>
</feature>
<feature type="compositionally biased region" description="Polar residues" evidence="1">
    <location>
        <begin position="818"/>
        <end position="843"/>
    </location>
</feature>
<feature type="region of interest" description="Disordered" evidence="1">
    <location>
        <begin position="309"/>
        <end position="331"/>
    </location>
</feature>
<feature type="region of interest" description="Disordered" evidence="1">
    <location>
        <begin position="1236"/>
        <end position="1354"/>
    </location>
</feature>
<dbReference type="GO" id="GO:0010494">
    <property type="term" value="C:cytoplasmic stress granule"/>
    <property type="evidence" value="ECO:0007669"/>
    <property type="project" value="TreeGrafter"/>
</dbReference>
<feature type="compositionally biased region" description="Polar residues" evidence="1">
    <location>
        <begin position="873"/>
        <end position="887"/>
    </location>
</feature>
<dbReference type="Proteomes" id="UP000310108">
    <property type="component" value="Unassembled WGS sequence"/>
</dbReference>
<feature type="region of interest" description="Disordered" evidence="1">
    <location>
        <begin position="373"/>
        <end position="392"/>
    </location>
</feature>
<dbReference type="InterPro" id="IPR045117">
    <property type="entry name" value="ATXN2-like"/>
</dbReference>
<name>A0A4U6X9Q7_9PEZI</name>
<dbReference type="GO" id="GO:0034063">
    <property type="term" value="P:stress granule assembly"/>
    <property type="evidence" value="ECO:0007669"/>
    <property type="project" value="TreeGrafter"/>
</dbReference>
<dbReference type="STRING" id="1306861.A0A4U6X9Q7"/>
<sequence length="1354" mass="144608">MYDTAADCCVAHEFHEEVQPVLRLKQSATSAAALALDSAHSVAFHSGLGSPANLTPSIPIQPYLSEFAVSEFAQAAYAKPNIALVADGASAANVSKWAEQFFKSVPSASSGKLALNTAATKYYGGEQRIYSPSGNSLVIAFPGATNGQTSPELAVLAALLGGKSSIKWSPGFSLINKAVGSAPGLSTSTVNLSYSDAGLLSIQFSGPASAIRTAAQEAAKALKSISEGTVSKEDLTKAIAKAKFDALEATEKRSGSILLAGSGLVHNGKPINAAEVANSIGSVTAEKLKTVGAQISRAQFTNWNADSVYAGDEDDPGGPFRTLSAGPQPELQGRLRPRRLIAPPTNSQRRLFDFRARRFKTSSVSRRKLQDCAMVAPKKPQSEIGNNGNKLNNMPYNKRESAMGGKPDGKGPNGARSGFRTDTAISNNRPGNERTLQPWVPDSGDGIDGSLEKSSSSGATWDQFAENERLFGLKTDYDENIYTTTIDKSHPQYRERMAAADRKAREIERSLATTAHVAEERVMDFVSSGGDDRGGDEEDKYSGVRRQDFPPLSSRENKYTPPAKRAPSANTTVVGAPIDPAIISSQLRAPPKKQTTVKPEDAKLLSQLVNKGGSAQSTEGIKAADPTPSTKSSPKLEPTKQPEVKPSETKSATAKTSDAKAVDSPAAASRPSAATSRTISPQVKEGAPSAALTVERDVLNSFKTFASQQRQNAEKVRSSKAKADKEVKLTELKKFADTFKLSTPVPTDLISIIAKDPDRQKEIQAKALQNAEEVARTKTTPTIKGKDTPPKESTSKPPPDAPAAQAPAETRSAVRPTPGQQTISPSNVPNRHPNARQSYASPQYHNQAYRNDRSGQHMAQQSRQPLAQRLRNVEQQKMSQSPNQHASGQDMRMPPTGPANNNTEAFRRAGGVPNHMGGKLNPNSHEFRPNPFATSFNPNGHPSAGSSPRSAAAHNAGAAATVTGAAVVAAEATSTPSSAGQLIRRKSKAVDIKKCYILAHVKTFTPPQGRNWDDNEGLRPSYDTPPTWRAPSDNEKPDSTMLITSKEFLERQSFAASSIATPNHTHVVPSAHQHQLPFHLQQPAHGMGPRQSPHMPPMPIQNQHGHVSHTPYQNMDDHRMMHSNSAQSFASPRMTQVPITYTPAMSSAGQVPYNQPMMQPFVGPGTPQMGGYRNFSNNHQYMPQQPGGPMGAPMMPQFMNPQGMVPAPGQMPMYAGNHAQFMSPNGAPPQPIPGANGYPSPGRPSAPMMVHQGSQQGQPVYGMSPNVQYQQPAFTPQQPGGQVGNVRGYNSPGPQHFGTSPSQMHQYGAQHRSGSNSYGAKPFNSHGQHHGPQQVSPVPANGPGRAPDGTEEAK</sequence>
<feature type="compositionally biased region" description="Polar residues" evidence="1">
    <location>
        <begin position="383"/>
        <end position="392"/>
    </location>
</feature>
<feature type="region of interest" description="Disordered" evidence="1">
    <location>
        <begin position="524"/>
        <end position="690"/>
    </location>
</feature>
<dbReference type="OrthoDB" id="2275718at2759"/>
<feature type="compositionally biased region" description="Low complexity" evidence="1">
    <location>
        <begin position="664"/>
        <end position="678"/>
    </location>
</feature>
<dbReference type="InterPro" id="IPR007863">
    <property type="entry name" value="Peptidase_M16_C"/>
</dbReference>
<feature type="compositionally biased region" description="Basic and acidic residues" evidence="1">
    <location>
        <begin position="637"/>
        <end position="648"/>
    </location>
</feature>
<feature type="compositionally biased region" description="Polar residues" evidence="1">
    <location>
        <begin position="583"/>
        <end position="597"/>
    </location>
</feature>
<keyword evidence="4" id="KW-1185">Reference proteome</keyword>
<evidence type="ECO:0000259" key="2">
    <source>
        <dbReference type="SMART" id="SM01272"/>
    </source>
</evidence>
<dbReference type="Pfam" id="PF05193">
    <property type="entry name" value="Peptidase_M16_C"/>
    <property type="match status" value="1"/>
</dbReference>
<evidence type="ECO:0000313" key="3">
    <source>
        <dbReference type="EMBL" id="TKW52371.1"/>
    </source>
</evidence>
<dbReference type="PANTHER" id="PTHR12854:SF7">
    <property type="entry name" value="ATAXIN-2 HOMOLOG"/>
    <property type="match status" value="1"/>
</dbReference>
<dbReference type="Pfam" id="PF06741">
    <property type="entry name" value="LsmAD"/>
    <property type="match status" value="1"/>
</dbReference>
<dbReference type="GO" id="GO:0046872">
    <property type="term" value="F:metal ion binding"/>
    <property type="evidence" value="ECO:0007669"/>
    <property type="project" value="InterPro"/>
</dbReference>
<feature type="domain" description="LsmAD" evidence="2">
    <location>
        <begin position="471"/>
        <end position="547"/>
    </location>
</feature>
<gene>
    <name evidence="3" type="primary">qcr-2</name>
    <name evidence="3" type="ORF">CTA1_3659</name>
</gene>
<feature type="region of interest" description="Disordered" evidence="1">
    <location>
        <begin position="763"/>
        <end position="843"/>
    </location>
</feature>
<reference evidence="3 4" key="1">
    <citation type="journal article" date="2019" name="PLoS ONE">
        <title>Comparative genome analysis indicates high evolutionary potential of pathogenicity genes in Colletotrichum tanaceti.</title>
        <authorList>
            <person name="Lelwala R.V."/>
            <person name="Korhonen P.K."/>
            <person name="Young N.D."/>
            <person name="Scott J.B."/>
            <person name="Ades P.A."/>
            <person name="Gasser R.B."/>
            <person name="Taylor P.W.J."/>
        </authorList>
    </citation>
    <scope>NUCLEOTIDE SEQUENCE [LARGE SCALE GENOMIC DNA]</scope>
    <source>
        <strain evidence="3">BRIP57314</strain>
    </source>
</reference>
<comment type="caution">
    <text evidence="3">The sequence shown here is derived from an EMBL/GenBank/DDBJ whole genome shotgun (WGS) entry which is preliminary data.</text>
</comment>
<dbReference type="SUPFAM" id="SSF63411">
    <property type="entry name" value="LuxS/MPP-like metallohydrolase"/>
    <property type="match status" value="1"/>
</dbReference>
<dbReference type="InterPro" id="IPR011249">
    <property type="entry name" value="Metalloenz_LuxS/M16"/>
</dbReference>
<dbReference type="SMART" id="SM01272">
    <property type="entry name" value="LsmAD"/>
    <property type="match status" value="1"/>
</dbReference>
<feature type="compositionally biased region" description="Polar residues" evidence="1">
    <location>
        <begin position="607"/>
        <end position="619"/>
    </location>
</feature>
<feature type="region of interest" description="Disordered" evidence="1">
    <location>
        <begin position="397"/>
        <end position="460"/>
    </location>
</feature>
<organism evidence="3 4">
    <name type="scientific">Colletotrichum tanaceti</name>
    <dbReference type="NCBI Taxonomy" id="1306861"/>
    <lineage>
        <taxon>Eukaryota</taxon>
        <taxon>Fungi</taxon>
        <taxon>Dikarya</taxon>
        <taxon>Ascomycota</taxon>
        <taxon>Pezizomycotina</taxon>
        <taxon>Sordariomycetes</taxon>
        <taxon>Hypocreomycetidae</taxon>
        <taxon>Glomerellales</taxon>
        <taxon>Glomerellaceae</taxon>
        <taxon>Colletotrichum</taxon>
        <taxon>Colletotrichum destructivum species complex</taxon>
    </lineage>
</organism>
<evidence type="ECO:0000313" key="4">
    <source>
        <dbReference type="Proteomes" id="UP000310108"/>
    </source>
</evidence>
<protein>
    <submittedName>
        <fullName evidence="3">Cytochrome b-c1 complex subunit 2, mitochondrial</fullName>
    </submittedName>
</protein>
<feature type="region of interest" description="Disordered" evidence="1">
    <location>
        <begin position="872"/>
        <end position="911"/>
    </location>
</feature>